<dbReference type="Proteomes" id="UP000292564">
    <property type="component" value="Unassembled WGS sequence"/>
</dbReference>
<dbReference type="PANTHER" id="PTHR37817:SF1">
    <property type="entry name" value="N-ACETYLTRANSFERASE EIS"/>
    <property type="match status" value="1"/>
</dbReference>
<gene>
    <name evidence="2" type="ORF">EV385_1069</name>
</gene>
<keyword evidence="3" id="KW-1185">Reference proteome</keyword>
<dbReference type="InterPro" id="IPR036527">
    <property type="entry name" value="SCP2_sterol-bd_dom_sf"/>
</dbReference>
<evidence type="ECO:0000313" key="2">
    <source>
        <dbReference type="EMBL" id="RZU49327.1"/>
    </source>
</evidence>
<dbReference type="PROSITE" id="PS51186">
    <property type="entry name" value="GNAT"/>
    <property type="match status" value="1"/>
</dbReference>
<dbReference type="InterPro" id="IPR000182">
    <property type="entry name" value="GNAT_dom"/>
</dbReference>
<sequence>MELDGGMEIRQISAEERTHTMRPLQAYAFQPSPGSDEDTETYARRMRFYRSAVSLIAQEEGETLAGATAFPMRQNVRGVVHDMAGVASVASHPAARRRGLVRMLLERLLRQMRDQGCTVSALYPFRPSFYERFGFVGLPRWRTATFAPEGLGHLQRAELPGTVEWRRLRDGFDDYRAFTLRLLGERHGFSVFDEIRTAEFRDSPPRWVALARVDGEVVGAVTYRVDQYGGDLIADHLLTTGPLSRALLLQFFARHVDQVARVAVFVDTDEVPELWGTDLIATTEGRVAYPTANSPMARLLSVEALSGAAVGEAAGVTVTVVDDDLIGGSYRLAGVAGRLTVERDPGGGAQATLNCAGLSGLAYGVLDPVDVVVRGFGQVDREAVAPLRALFPRTMPYVFADF</sequence>
<accession>A0A4Q7ZF31</accession>
<dbReference type="EMBL" id="SHKY01000001">
    <property type="protein sequence ID" value="RZU49327.1"/>
    <property type="molecule type" value="Genomic_DNA"/>
</dbReference>
<name>A0A4Q7ZF31_9ACTN</name>
<comment type="caution">
    <text evidence="2">The sequence shown here is derived from an EMBL/GenBank/DDBJ whole genome shotgun (WGS) entry which is preliminary data.</text>
</comment>
<organism evidence="2 3">
    <name type="scientific">Krasilnikovia cinnamomea</name>
    <dbReference type="NCBI Taxonomy" id="349313"/>
    <lineage>
        <taxon>Bacteria</taxon>
        <taxon>Bacillati</taxon>
        <taxon>Actinomycetota</taxon>
        <taxon>Actinomycetes</taxon>
        <taxon>Micromonosporales</taxon>
        <taxon>Micromonosporaceae</taxon>
        <taxon>Krasilnikovia</taxon>
    </lineage>
</organism>
<keyword evidence="2" id="KW-0808">Transferase</keyword>
<proteinExistence type="predicted"/>
<protein>
    <submittedName>
        <fullName evidence="2">Putative acetyltransferase</fullName>
    </submittedName>
</protein>
<dbReference type="InterPro" id="IPR016181">
    <property type="entry name" value="Acyl_CoA_acyltransferase"/>
</dbReference>
<dbReference type="Pfam" id="PF13527">
    <property type="entry name" value="Acetyltransf_9"/>
    <property type="match status" value="1"/>
</dbReference>
<evidence type="ECO:0000313" key="3">
    <source>
        <dbReference type="Proteomes" id="UP000292564"/>
    </source>
</evidence>
<dbReference type="GO" id="GO:0034069">
    <property type="term" value="F:aminoglycoside N-acetyltransferase activity"/>
    <property type="evidence" value="ECO:0007669"/>
    <property type="project" value="TreeGrafter"/>
</dbReference>
<dbReference type="SUPFAM" id="SSF55729">
    <property type="entry name" value="Acyl-CoA N-acyltransferases (Nat)"/>
    <property type="match status" value="1"/>
</dbReference>
<dbReference type="AlphaFoldDB" id="A0A4Q7ZF31"/>
<dbReference type="Gene3D" id="3.40.630.30">
    <property type="match status" value="1"/>
</dbReference>
<dbReference type="PANTHER" id="PTHR37817">
    <property type="entry name" value="N-ACETYLTRANSFERASE EIS"/>
    <property type="match status" value="1"/>
</dbReference>
<feature type="domain" description="N-acetyltransferase" evidence="1">
    <location>
        <begin position="7"/>
        <end position="158"/>
    </location>
</feature>
<reference evidence="2 3" key="1">
    <citation type="submission" date="2019-02" db="EMBL/GenBank/DDBJ databases">
        <title>Sequencing the genomes of 1000 actinobacteria strains.</title>
        <authorList>
            <person name="Klenk H.-P."/>
        </authorList>
    </citation>
    <scope>NUCLEOTIDE SEQUENCE [LARGE SCALE GENOMIC DNA]</scope>
    <source>
        <strain evidence="2 3">DSM 45162</strain>
    </source>
</reference>
<dbReference type="CDD" id="cd04301">
    <property type="entry name" value="NAT_SF"/>
    <property type="match status" value="1"/>
</dbReference>
<evidence type="ECO:0000259" key="1">
    <source>
        <dbReference type="PROSITE" id="PS51186"/>
    </source>
</evidence>
<dbReference type="InterPro" id="IPR051554">
    <property type="entry name" value="Acetyltransferase_Eis"/>
</dbReference>
<dbReference type="SUPFAM" id="SSF55718">
    <property type="entry name" value="SCP-like"/>
    <property type="match status" value="1"/>
</dbReference>
<dbReference type="GO" id="GO:0030649">
    <property type="term" value="P:aminoglycoside antibiotic catabolic process"/>
    <property type="evidence" value="ECO:0007669"/>
    <property type="project" value="TreeGrafter"/>
</dbReference>